<dbReference type="EMBL" id="DVFU01000114">
    <property type="protein sequence ID" value="HIQ65276.1"/>
    <property type="molecule type" value="Genomic_DNA"/>
</dbReference>
<sequence>MNENIGSKGKGNDYRRVLKNIERKKMKLREQAKKNRPKKKRVVQITDSNYSFEPDSKKKRRVVLVSPTPPEVVENGTKVVLQNPKPRKKKGISVIDIDQEMKQKEQQPSEQTPVQTKETPSPKNVEQVKPVVSKPSKPVPKKETKPVPVVIPDVAEKENKPIQKDAKPEKQEPLRPKKRRKVGTPLTDRERIENEALVKVLNEKIYDIEYELRDLAYREWVIQKQVDAVQEQQEAEKLAAQLEEILVALQKLLDDLNDNDYLFDQTYLEELGIHLVHKISNREYVGDNRFILYFDQLISEIEKSKDRVEQLKERTEEKGEELGLVEEDYNRYLDEYYNQEKISGMVQDMVQRQEAILRDIDGKLANAVSTSERTYYVMDGISKQTKNLMAGLAVGMLVPGIRGASAVALGVVATVTGIRHLVAPPSHAVHEKTVKVDDYQKIIRKGSMDISMARALLNENMKYLEDVMEQCEREFSSYPAYDSIAADFEKLQVVLMEQDAYFAKMEDDLYKKENVNKEQLKLVRD</sequence>
<dbReference type="Proteomes" id="UP000886725">
    <property type="component" value="Unassembled WGS sequence"/>
</dbReference>
<evidence type="ECO:0000313" key="4">
    <source>
        <dbReference type="Proteomes" id="UP000886725"/>
    </source>
</evidence>
<feature type="region of interest" description="Disordered" evidence="2">
    <location>
        <begin position="101"/>
        <end position="184"/>
    </location>
</feature>
<reference evidence="3" key="1">
    <citation type="submission" date="2020-10" db="EMBL/GenBank/DDBJ databases">
        <authorList>
            <person name="Gilroy R."/>
        </authorList>
    </citation>
    <scope>NUCLEOTIDE SEQUENCE</scope>
    <source>
        <strain evidence="3">CHK165-10780</strain>
    </source>
</reference>
<evidence type="ECO:0000256" key="1">
    <source>
        <dbReference type="SAM" id="Coils"/>
    </source>
</evidence>
<feature type="compositionally biased region" description="Low complexity" evidence="2">
    <location>
        <begin position="125"/>
        <end position="136"/>
    </location>
</feature>
<feature type="coiled-coil region" evidence="1">
    <location>
        <begin position="228"/>
        <end position="259"/>
    </location>
</feature>
<organism evidence="3 4">
    <name type="scientific">Candidatus Faecenecus gallistercoris</name>
    <dbReference type="NCBI Taxonomy" id="2840793"/>
    <lineage>
        <taxon>Bacteria</taxon>
        <taxon>Bacillati</taxon>
        <taxon>Bacillota</taxon>
        <taxon>Bacillota incertae sedis</taxon>
        <taxon>Candidatus Faecenecus</taxon>
    </lineage>
</organism>
<keyword evidence="1" id="KW-0175">Coiled coil</keyword>
<dbReference type="AlphaFoldDB" id="A0A9D0YZX7"/>
<name>A0A9D0YZX7_9FIRM</name>
<accession>A0A9D0YZX7</accession>
<evidence type="ECO:0000256" key="2">
    <source>
        <dbReference type="SAM" id="MobiDB-lite"/>
    </source>
</evidence>
<comment type="caution">
    <text evidence="3">The sequence shown here is derived from an EMBL/GenBank/DDBJ whole genome shotgun (WGS) entry which is preliminary data.</text>
</comment>
<feature type="compositionally biased region" description="Basic and acidic residues" evidence="2">
    <location>
        <begin position="24"/>
        <end position="33"/>
    </location>
</feature>
<protein>
    <submittedName>
        <fullName evidence="3">Uncharacterized protein</fullName>
    </submittedName>
</protein>
<reference evidence="3" key="2">
    <citation type="journal article" date="2021" name="PeerJ">
        <title>Extensive microbial diversity within the chicken gut microbiome revealed by metagenomics and culture.</title>
        <authorList>
            <person name="Gilroy R."/>
            <person name="Ravi A."/>
            <person name="Getino M."/>
            <person name="Pursley I."/>
            <person name="Horton D.L."/>
            <person name="Alikhan N.F."/>
            <person name="Baker D."/>
            <person name="Gharbi K."/>
            <person name="Hall N."/>
            <person name="Watson M."/>
            <person name="Adriaenssens E.M."/>
            <person name="Foster-Nyarko E."/>
            <person name="Jarju S."/>
            <person name="Secka A."/>
            <person name="Antonio M."/>
            <person name="Oren A."/>
            <person name="Chaudhuri R.R."/>
            <person name="La Ragione R."/>
            <person name="Hildebrand F."/>
            <person name="Pallen M.J."/>
        </authorList>
    </citation>
    <scope>NUCLEOTIDE SEQUENCE</scope>
    <source>
        <strain evidence="3">CHK165-10780</strain>
    </source>
</reference>
<evidence type="ECO:0000313" key="3">
    <source>
        <dbReference type="EMBL" id="HIQ65276.1"/>
    </source>
</evidence>
<feature type="compositionally biased region" description="Polar residues" evidence="2">
    <location>
        <begin position="108"/>
        <end position="124"/>
    </location>
</feature>
<gene>
    <name evidence="3" type="ORF">IAC85_06020</name>
</gene>
<feature type="coiled-coil region" evidence="1">
    <location>
        <begin position="294"/>
        <end position="328"/>
    </location>
</feature>
<feature type="compositionally biased region" description="Basic and acidic residues" evidence="2">
    <location>
        <begin position="154"/>
        <end position="175"/>
    </location>
</feature>
<proteinExistence type="predicted"/>
<feature type="region of interest" description="Disordered" evidence="2">
    <location>
        <begin position="24"/>
        <end position="61"/>
    </location>
</feature>